<dbReference type="Pfam" id="PF13460">
    <property type="entry name" value="NAD_binding_10"/>
    <property type="match status" value="1"/>
</dbReference>
<protein>
    <recommendedName>
        <fullName evidence="1">NAD(P)-binding domain-containing protein</fullName>
    </recommendedName>
</protein>
<organism evidence="2 3">
    <name type="scientific">Vermiconidia calcicola</name>
    <dbReference type="NCBI Taxonomy" id="1690605"/>
    <lineage>
        <taxon>Eukaryota</taxon>
        <taxon>Fungi</taxon>
        <taxon>Dikarya</taxon>
        <taxon>Ascomycota</taxon>
        <taxon>Pezizomycotina</taxon>
        <taxon>Dothideomycetes</taxon>
        <taxon>Dothideomycetidae</taxon>
        <taxon>Mycosphaerellales</taxon>
        <taxon>Extremaceae</taxon>
        <taxon>Vermiconidia</taxon>
    </lineage>
</organism>
<dbReference type="GO" id="GO:0004029">
    <property type="term" value="F:aldehyde dehydrogenase (NAD+) activity"/>
    <property type="evidence" value="ECO:0007669"/>
    <property type="project" value="TreeGrafter"/>
</dbReference>
<dbReference type="InterPro" id="IPR036291">
    <property type="entry name" value="NAD(P)-bd_dom_sf"/>
</dbReference>
<evidence type="ECO:0000313" key="2">
    <source>
        <dbReference type="EMBL" id="KAK5530023.1"/>
    </source>
</evidence>
<dbReference type="SUPFAM" id="SSF51735">
    <property type="entry name" value="NAD(P)-binding Rossmann-fold domains"/>
    <property type="match status" value="1"/>
</dbReference>
<dbReference type="Proteomes" id="UP001345827">
    <property type="component" value="Unassembled WGS sequence"/>
</dbReference>
<dbReference type="EMBL" id="JAXLQG010000020">
    <property type="protein sequence ID" value="KAK5530023.1"/>
    <property type="molecule type" value="Genomic_DNA"/>
</dbReference>
<name>A0AAV9PXV0_9PEZI</name>
<accession>A0AAV9PXV0</accession>
<keyword evidence="3" id="KW-1185">Reference proteome</keyword>
<reference evidence="2 3" key="1">
    <citation type="submission" date="2023-06" db="EMBL/GenBank/DDBJ databases">
        <title>Black Yeasts Isolated from many extreme environments.</title>
        <authorList>
            <person name="Coleine C."/>
            <person name="Stajich J.E."/>
            <person name="Selbmann L."/>
        </authorList>
    </citation>
    <scope>NUCLEOTIDE SEQUENCE [LARGE SCALE GENOMIC DNA]</scope>
    <source>
        <strain evidence="2 3">CCFEE 5887</strain>
    </source>
</reference>
<dbReference type="PANTHER" id="PTHR48079">
    <property type="entry name" value="PROTEIN YEEZ"/>
    <property type="match status" value="1"/>
</dbReference>
<dbReference type="GO" id="GO:0005737">
    <property type="term" value="C:cytoplasm"/>
    <property type="evidence" value="ECO:0007669"/>
    <property type="project" value="TreeGrafter"/>
</dbReference>
<proteinExistence type="predicted"/>
<feature type="domain" description="NAD(P)-binding" evidence="1">
    <location>
        <begin position="8"/>
        <end position="94"/>
    </location>
</feature>
<dbReference type="PANTHER" id="PTHR48079:SF6">
    <property type="entry name" value="NAD(P)-BINDING DOMAIN-CONTAINING PROTEIN-RELATED"/>
    <property type="match status" value="1"/>
</dbReference>
<dbReference type="Gene3D" id="3.40.50.720">
    <property type="entry name" value="NAD(P)-binding Rossmann-like Domain"/>
    <property type="match status" value="2"/>
</dbReference>
<evidence type="ECO:0000259" key="1">
    <source>
        <dbReference type="Pfam" id="PF13460"/>
    </source>
</evidence>
<sequence>MPSVLLFGATGLVGARLAADIKRSHPDWALTAFFRNPSADEYFKSTARVDTIVHGSFSDTDLVRTLSKSHDIVINAATSFDVDFVNLVISGMEERPASNKGTLIHVSGTGNFIDFGTTGNFNPDSKVWNDDNEEDIKLINKTMFNGPTDVPVLEAGERGKIITYIVCLAVTYGQNILGPSANLGVGYSIFTGLARGLGFVPFIGDGTGVLSTIHIEDAVPFITKIVGVAGTETAPEGSAYSRYYILHGERLNWKEFGTAIAPVLYAKGLVSSPQPKKVAMEEAGEGEVKHLIAGNMLVKGDRAARMGFNPSHESMLVAMKKDLGEHVF</sequence>
<dbReference type="InterPro" id="IPR051783">
    <property type="entry name" value="NAD(P)-dependent_oxidoreduct"/>
</dbReference>
<dbReference type="AlphaFoldDB" id="A0AAV9PXV0"/>
<evidence type="ECO:0000313" key="3">
    <source>
        <dbReference type="Proteomes" id="UP001345827"/>
    </source>
</evidence>
<comment type="caution">
    <text evidence="2">The sequence shown here is derived from an EMBL/GenBank/DDBJ whole genome shotgun (WGS) entry which is preliminary data.</text>
</comment>
<gene>
    <name evidence="2" type="ORF">LTR25_009267</name>
</gene>
<dbReference type="InterPro" id="IPR016040">
    <property type="entry name" value="NAD(P)-bd_dom"/>
</dbReference>